<organism evidence="2 3">
    <name type="scientific">Phytohabitans kaempferiae</name>
    <dbReference type="NCBI Taxonomy" id="1620943"/>
    <lineage>
        <taxon>Bacteria</taxon>
        <taxon>Bacillati</taxon>
        <taxon>Actinomycetota</taxon>
        <taxon>Actinomycetes</taxon>
        <taxon>Micromonosporales</taxon>
        <taxon>Micromonosporaceae</taxon>
    </lineage>
</organism>
<evidence type="ECO:0000259" key="1">
    <source>
        <dbReference type="Pfam" id="PF18480"/>
    </source>
</evidence>
<dbReference type="RefSeq" id="WP_377244688.1">
    <property type="nucleotide sequence ID" value="NZ_JBHLUH010000004.1"/>
</dbReference>
<keyword evidence="3" id="KW-1185">Reference proteome</keyword>
<dbReference type="Proteomes" id="UP001589867">
    <property type="component" value="Unassembled WGS sequence"/>
</dbReference>
<reference evidence="2 3" key="1">
    <citation type="submission" date="2024-09" db="EMBL/GenBank/DDBJ databases">
        <authorList>
            <person name="Sun Q."/>
            <person name="Mori K."/>
        </authorList>
    </citation>
    <scope>NUCLEOTIDE SEQUENCE [LARGE SCALE GENOMIC DNA]</scope>
    <source>
        <strain evidence="2 3">TBRC 3947</strain>
    </source>
</reference>
<dbReference type="Pfam" id="PF18480">
    <property type="entry name" value="DUF5615"/>
    <property type="match status" value="1"/>
</dbReference>
<feature type="domain" description="DUF5615" evidence="1">
    <location>
        <begin position="1"/>
        <end position="110"/>
    </location>
</feature>
<dbReference type="EMBL" id="JBHLUH010000004">
    <property type="protein sequence ID" value="MFC0526568.1"/>
    <property type="molecule type" value="Genomic_DNA"/>
</dbReference>
<name>A0ABV6LVX1_9ACTN</name>
<sequence length="121" mass="13174">MRFLVDECVPTRVAVLLTNAGHDAIHALDCGLAGAPDEDVLRRAVEGGRVLISADTDFGGILARSRERAPSVILFRRHDRLATSHVAVLLANLDAMADDLEKGAFIVITDDKMRIRALPFQ</sequence>
<dbReference type="InterPro" id="IPR041049">
    <property type="entry name" value="DUF5615"/>
</dbReference>
<evidence type="ECO:0000313" key="3">
    <source>
        <dbReference type="Proteomes" id="UP001589867"/>
    </source>
</evidence>
<gene>
    <name evidence="2" type="ORF">ACFFIA_02705</name>
</gene>
<proteinExistence type="predicted"/>
<evidence type="ECO:0000313" key="2">
    <source>
        <dbReference type="EMBL" id="MFC0526568.1"/>
    </source>
</evidence>
<accession>A0ABV6LVX1</accession>
<protein>
    <submittedName>
        <fullName evidence="2">DUF5615 family PIN-like protein</fullName>
    </submittedName>
</protein>
<comment type="caution">
    <text evidence="2">The sequence shown here is derived from an EMBL/GenBank/DDBJ whole genome shotgun (WGS) entry which is preliminary data.</text>
</comment>